<proteinExistence type="predicted"/>
<dbReference type="InterPro" id="IPR022346">
    <property type="entry name" value="T2SS_GspH"/>
</dbReference>
<dbReference type="KEGG" id="salq:SYNTR_0335"/>
<sequence length="130" mass="14659">MITTPSITKTVEFNKLKTDSHEMAALLRLMRQEAITTQHPKTVVFYIYGDRYNILFGESFYLSEDIQFVGETSFTGNVTGNPAVTFLPSGSPNSGGTVMLGNRYDDIMYIIVNPVEGRVRVSNEPPDHWY</sequence>
<dbReference type="Pfam" id="PF12019">
    <property type="entry name" value="GspH"/>
    <property type="match status" value="1"/>
</dbReference>
<keyword evidence="6" id="KW-1133">Transmembrane helix</keyword>
<keyword evidence="5" id="KW-0812">Transmembrane</keyword>
<dbReference type="Proteomes" id="UP000426444">
    <property type="component" value="Chromosome"/>
</dbReference>
<accession>A0A6I6DEE7</accession>
<dbReference type="AlphaFoldDB" id="A0A6I6DEE7"/>
<dbReference type="GO" id="GO:0015628">
    <property type="term" value="P:protein secretion by the type II secretion system"/>
    <property type="evidence" value="ECO:0007669"/>
    <property type="project" value="InterPro"/>
</dbReference>
<organism evidence="9 10">
    <name type="scientific">Candidatus Syntrophocurvum alkaliphilum</name>
    <dbReference type="NCBI Taxonomy" id="2293317"/>
    <lineage>
        <taxon>Bacteria</taxon>
        <taxon>Bacillati</taxon>
        <taxon>Bacillota</taxon>
        <taxon>Clostridia</taxon>
        <taxon>Eubacteriales</taxon>
        <taxon>Syntrophomonadaceae</taxon>
        <taxon>Candidatus Syntrophocurvum</taxon>
    </lineage>
</organism>
<evidence type="ECO:0000259" key="8">
    <source>
        <dbReference type="Pfam" id="PF12019"/>
    </source>
</evidence>
<evidence type="ECO:0000256" key="1">
    <source>
        <dbReference type="ARBA" id="ARBA00004377"/>
    </source>
</evidence>
<keyword evidence="4" id="KW-0997">Cell inner membrane</keyword>
<keyword evidence="2" id="KW-1003">Cell membrane</keyword>
<evidence type="ECO:0000256" key="3">
    <source>
        <dbReference type="ARBA" id="ARBA00022481"/>
    </source>
</evidence>
<dbReference type="OrthoDB" id="1808878at2"/>
<evidence type="ECO:0000256" key="7">
    <source>
        <dbReference type="ARBA" id="ARBA00023136"/>
    </source>
</evidence>
<evidence type="ECO:0000256" key="6">
    <source>
        <dbReference type="ARBA" id="ARBA00022989"/>
    </source>
</evidence>
<comment type="subcellular location">
    <subcellularLocation>
        <location evidence="1">Cell inner membrane</location>
        <topology evidence="1">Single-pass membrane protein</topology>
    </subcellularLocation>
</comment>
<protein>
    <recommendedName>
        <fullName evidence="8">General secretion pathway GspH domain-containing protein</fullName>
    </recommendedName>
</protein>
<dbReference type="EMBL" id="CP046457">
    <property type="protein sequence ID" value="QGT98928.1"/>
    <property type="molecule type" value="Genomic_DNA"/>
</dbReference>
<keyword evidence="10" id="KW-1185">Reference proteome</keyword>
<evidence type="ECO:0000256" key="2">
    <source>
        <dbReference type="ARBA" id="ARBA00022475"/>
    </source>
</evidence>
<evidence type="ECO:0000256" key="4">
    <source>
        <dbReference type="ARBA" id="ARBA00022519"/>
    </source>
</evidence>
<feature type="domain" description="General secretion pathway GspH" evidence="8">
    <location>
        <begin position="21"/>
        <end position="113"/>
    </location>
</feature>
<dbReference type="GO" id="GO:0005886">
    <property type="term" value="C:plasma membrane"/>
    <property type="evidence" value="ECO:0007669"/>
    <property type="project" value="UniProtKB-SubCell"/>
</dbReference>
<reference evidence="10" key="1">
    <citation type="journal article" date="2019" name="Microbiology">
        <title>Complete Genome Sequence of an Uncultured Bacterium of the Candidate Phylum Bipolaricaulota.</title>
        <authorList>
            <person name="Kadnikov V.V."/>
            <person name="Mardanov A.V."/>
            <person name="Beletsky A.V."/>
            <person name="Frank Y.A."/>
            <person name="Karnachuk O.V."/>
            <person name="Ravin N.V."/>
        </authorList>
    </citation>
    <scope>NUCLEOTIDE SEQUENCE [LARGE SCALE GENOMIC DNA]</scope>
</reference>
<name>A0A6I6DEE7_9FIRM</name>
<evidence type="ECO:0000256" key="5">
    <source>
        <dbReference type="ARBA" id="ARBA00022692"/>
    </source>
</evidence>
<gene>
    <name evidence="9" type="ORF">SYNTR_0335</name>
</gene>
<keyword evidence="7" id="KW-0472">Membrane</keyword>
<keyword evidence="3" id="KW-0488">Methylation</keyword>
<evidence type="ECO:0000313" key="9">
    <source>
        <dbReference type="EMBL" id="QGT98928.1"/>
    </source>
</evidence>
<evidence type="ECO:0000313" key="10">
    <source>
        <dbReference type="Proteomes" id="UP000426444"/>
    </source>
</evidence>
<dbReference type="GO" id="GO:0015627">
    <property type="term" value="C:type II protein secretion system complex"/>
    <property type="evidence" value="ECO:0007669"/>
    <property type="project" value="InterPro"/>
</dbReference>
<dbReference type="RefSeq" id="WP_156202872.1">
    <property type="nucleotide sequence ID" value="NZ_CP046457.1"/>
</dbReference>